<sequence>MDWYHGIHKAYEIDLEEIRILAEVARTAPPPVAHSVLRFIMDEVMEAMHWHMMLMMRPGYAEPHYEYDYEHPSYGAPYTAEDKKEDDK</sequence>
<accession>A0A3G2R3P7</accession>
<dbReference type="KEGG" id="bacg:D2962_04705"/>
<dbReference type="RefSeq" id="WP_120766493.1">
    <property type="nucleotide sequence ID" value="NZ_CP033169.1"/>
</dbReference>
<evidence type="ECO:0000313" key="2">
    <source>
        <dbReference type="Proteomes" id="UP000280960"/>
    </source>
</evidence>
<keyword evidence="2" id="KW-1185">Reference proteome</keyword>
<dbReference type="EMBL" id="CP033169">
    <property type="protein sequence ID" value="AYO29999.1"/>
    <property type="molecule type" value="Genomic_DNA"/>
</dbReference>
<name>A0A3G2R3P7_9FIRM</name>
<proteinExistence type="predicted"/>
<protein>
    <submittedName>
        <fullName evidence="1">Uncharacterized protein</fullName>
    </submittedName>
</protein>
<dbReference type="Proteomes" id="UP000280960">
    <property type="component" value="Chromosome"/>
</dbReference>
<reference evidence="1 2" key="1">
    <citation type="submission" date="2018-10" db="EMBL/GenBank/DDBJ databases">
        <authorList>
            <person name="Zhang X."/>
        </authorList>
    </citation>
    <scope>NUCLEOTIDE SEQUENCE [LARGE SCALE GENOMIC DNA]</scope>
    <source>
        <strain evidence="1 2">SK-G1</strain>
    </source>
</reference>
<gene>
    <name evidence="1" type="ORF">D2962_04705</name>
</gene>
<organism evidence="1 2">
    <name type="scientific">Biomaibacter acetigenes</name>
    <dbReference type="NCBI Taxonomy" id="2316383"/>
    <lineage>
        <taxon>Bacteria</taxon>
        <taxon>Bacillati</taxon>
        <taxon>Bacillota</taxon>
        <taxon>Clostridia</taxon>
        <taxon>Thermosediminibacterales</taxon>
        <taxon>Tepidanaerobacteraceae</taxon>
        <taxon>Biomaibacter</taxon>
    </lineage>
</organism>
<evidence type="ECO:0000313" key="1">
    <source>
        <dbReference type="EMBL" id="AYO29999.1"/>
    </source>
</evidence>
<dbReference type="AlphaFoldDB" id="A0A3G2R3P7"/>